<accession>A0ACB8GKY9</accession>
<name>A0ACB8GKY9_PSICU</name>
<proteinExistence type="predicted"/>
<dbReference type="EMBL" id="JAFIQS020000011">
    <property type="protein sequence ID" value="KAH9476057.1"/>
    <property type="molecule type" value="Genomic_DNA"/>
</dbReference>
<keyword evidence="2" id="KW-1185">Reference proteome</keyword>
<organism evidence="1 2">
    <name type="scientific">Psilocybe cubensis</name>
    <name type="common">Psychedelic mushroom</name>
    <name type="synonym">Stropharia cubensis</name>
    <dbReference type="NCBI Taxonomy" id="181762"/>
    <lineage>
        <taxon>Eukaryota</taxon>
        <taxon>Fungi</taxon>
        <taxon>Dikarya</taxon>
        <taxon>Basidiomycota</taxon>
        <taxon>Agaricomycotina</taxon>
        <taxon>Agaricomycetes</taxon>
        <taxon>Agaricomycetidae</taxon>
        <taxon>Agaricales</taxon>
        <taxon>Agaricineae</taxon>
        <taxon>Strophariaceae</taxon>
        <taxon>Psilocybe</taxon>
    </lineage>
</organism>
<sequence>MRVLPMSDSADGNIGKYRMAASVTYSTMQFTFAAIAAAFVAGAQLVAASPAPAEEATNAADFGINIGSTFNNVVAWVDGQSKCNNVVIAAAGTNFCGHSFNLNGRTFTVNGCGGPLWVTQGPSNTFWANCGSLSEADACGVHTNWHCL</sequence>
<gene>
    <name evidence="1" type="ORF">JR316_0011627</name>
</gene>
<comment type="caution">
    <text evidence="1">The sequence shown here is derived from an EMBL/GenBank/DDBJ whole genome shotgun (WGS) entry which is preliminary data.</text>
</comment>
<dbReference type="Proteomes" id="UP000664032">
    <property type="component" value="Unassembled WGS sequence"/>
</dbReference>
<evidence type="ECO:0000313" key="2">
    <source>
        <dbReference type="Proteomes" id="UP000664032"/>
    </source>
</evidence>
<evidence type="ECO:0000313" key="1">
    <source>
        <dbReference type="EMBL" id="KAH9476057.1"/>
    </source>
</evidence>
<reference evidence="1" key="1">
    <citation type="submission" date="2021-10" db="EMBL/GenBank/DDBJ databases">
        <title>Psilocybe cubensis genome.</title>
        <authorList>
            <person name="Mckernan K.J."/>
            <person name="Crawford S."/>
            <person name="Trippe A."/>
            <person name="Kane L.T."/>
            <person name="Mclaughlin S."/>
        </authorList>
    </citation>
    <scope>NUCLEOTIDE SEQUENCE</scope>
    <source>
        <strain evidence="1">MGC-MH-2018</strain>
    </source>
</reference>
<protein>
    <submittedName>
        <fullName evidence="1">Uncharacterized protein</fullName>
    </submittedName>
</protein>